<dbReference type="InterPro" id="IPR000835">
    <property type="entry name" value="HTH_MarR-typ"/>
</dbReference>
<dbReference type="SUPFAM" id="SSF46785">
    <property type="entry name" value="Winged helix' DNA-binding domain"/>
    <property type="match status" value="1"/>
</dbReference>
<reference evidence="2 4" key="1">
    <citation type="submission" date="2020-12" db="EMBL/GenBank/DDBJ databases">
        <title>FDA dAtabase for Regulatory Grade micrObial Sequences (FDA-ARGOS): Supporting development and validation of Infectious Disease Dx tests.</title>
        <authorList>
            <person name="Minogue T."/>
            <person name="Wolcott M."/>
            <person name="Wasieloski L."/>
            <person name="Aguilar W."/>
            <person name="Moore D."/>
            <person name="Jaissle J."/>
            <person name="Tallon L."/>
            <person name="Sadzewicz L."/>
            <person name="Zhao X."/>
            <person name="Boylan J."/>
            <person name="Ott S."/>
            <person name="Bowen H."/>
            <person name="Vavikolanu K."/>
            <person name="Mehta A."/>
            <person name="Aluvathingal J."/>
            <person name="Nadendla S."/>
            <person name="Yan Y."/>
            <person name="Sichtig H."/>
        </authorList>
    </citation>
    <scope>NUCLEOTIDE SEQUENCE [LARGE SCALE GENOMIC DNA]</scope>
    <source>
        <strain evidence="2 4">FDAARGOS_949</strain>
    </source>
</reference>
<evidence type="ECO:0000313" key="3">
    <source>
        <dbReference type="EMBL" id="USS43528.1"/>
    </source>
</evidence>
<dbReference type="InterPro" id="IPR039422">
    <property type="entry name" value="MarR/SlyA-like"/>
</dbReference>
<dbReference type="SMART" id="SM00347">
    <property type="entry name" value="HTH_MARR"/>
    <property type="match status" value="1"/>
</dbReference>
<dbReference type="PANTHER" id="PTHR33164">
    <property type="entry name" value="TRANSCRIPTIONAL REGULATOR, MARR FAMILY"/>
    <property type="match status" value="1"/>
</dbReference>
<dbReference type="InterPro" id="IPR036390">
    <property type="entry name" value="WH_DNA-bd_sf"/>
</dbReference>
<dbReference type="RefSeq" id="WP_012733503.1">
    <property type="nucleotide sequence ID" value="NZ_CP023204.1"/>
</dbReference>
<evidence type="ECO:0000259" key="1">
    <source>
        <dbReference type="PROSITE" id="PS50995"/>
    </source>
</evidence>
<dbReference type="Proteomes" id="UP001056386">
    <property type="component" value="Chromosome 2"/>
</dbReference>
<dbReference type="EMBL" id="CP099583">
    <property type="protein sequence ID" value="USS43528.1"/>
    <property type="molecule type" value="Genomic_DNA"/>
</dbReference>
<proteinExistence type="predicted"/>
<feature type="domain" description="HTH marR-type" evidence="1">
    <location>
        <begin position="10"/>
        <end position="144"/>
    </location>
</feature>
<dbReference type="Gene3D" id="1.10.10.10">
    <property type="entry name" value="Winged helix-like DNA-binding domain superfamily/Winged helix DNA-binding domain"/>
    <property type="match status" value="1"/>
</dbReference>
<evidence type="ECO:0000313" key="5">
    <source>
        <dbReference type="Proteomes" id="UP001056386"/>
    </source>
</evidence>
<dbReference type="PROSITE" id="PS50995">
    <property type="entry name" value="HTH_MARR_2"/>
    <property type="match status" value="1"/>
</dbReference>
<name>A0AAQ0BS97_BURGL</name>
<organism evidence="2 4">
    <name type="scientific">Burkholderia glumae</name>
    <name type="common">Pseudomonas glumae</name>
    <dbReference type="NCBI Taxonomy" id="337"/>
    <lineage>
        <taxon>Bacteria</taxon>
        <taxon>Pseudomonadati</taxon>
        <taxon>Pseudomonadota</taxon>
        <taxon>Betaproteobacteria</taxon>
        <taxon>Burkholderiales</taxon>
        <taxon>Burkholderiaceae</taxon>
        <taxon>Burkholderia</taxon>
    </lineage>
</organism>
<keyword evidence="5" id="KW-1185">Reference proteome</keyword>
<sequence length="152" mass="16491">MNKNRLSAREQALWHALKRLGETVLARVGSEIETATGISGSDFAILSRLEDLGGGTLSQQALLQSLDWEKSRLSHQLTRMEARGLVARVSQDTARAINIALLPAGADAIAAARPAHAKAVRAVLRQIDEEDGHRLIALMERLEGRGSARRPV</sequence>
<dbReference type="Pfam" id="PF12802">
    <property type="entry name" value="MarR_2"/>
    <property type="match status" value="1"/>
</dbReference>
<dbReference type="InterPro" id="IPR036388">
    <property type="entry name" value="WH-like_DNA-bd_sf"/>
</dbReference>
<gene>
    <name evidence="2" type="ORF">I6H06_01370</name>
    <name evidence="3" type="ORF">NFI99_03435</name>
</gene>
<dbReference type="GeneID" id="45695209"/>
<dbReference type="AlphaFoldDB" id="A0AAQ0BS97"/>
<dbReference type="PANTHER" id="PTHR33164:SF99">
    <property type="entry name" value="MARR FAMILY REGULATORY PROTEIN"/>
    <property type="match status" value="1"/>
</dbReference>
<evidence type="ECO:0000313" key="2">
    <source>
        <dbReference type="EMBL" id="QPQ90446.1"/>
    </source>
</evidence>
<evidence type="ECO:0000313" key="4">
    <source>
        <dbReference type="Proteomes" id="UP000594892"/>
    </source>
</evidence>
<dbReference type="GO" id="GO:0006950">
    <property type="term" value="P:response to stress"/>
    <property type="evidence" value="ECO:0007669"/>
    <property type="project" value="TreeGrafter"/>
</dbReference>
<dbReference type="GO" id="GO:0003700">
    <property type="term" value="F:DNA-binding transcription factor activity"/>
    <property type="evidence" value="ECO:0007669"/>
    <property type="project" value="InterPro"/>
</dbReference>
<protein>
    <submittedName>
        <fullName evidence="2">MarR family transcriptional regulator</fullName>
    </submittedName>
</protein>
<dbReference type="EMBL" id="CP065600">
    <property type="protein sequence ID" value="QPQ90446.1"/>
    <property type="molecule type" value="Genomic_DNA"/>
</dbReference>
<reference evidence="3" key="2">
    <citation type="submission" date="2022-06" db="EMBL/GenBank/DDBJ databases">
        <title>Draft genome sequence of Burkholderia glumae strain GR20004 isolated from rice panicle showing bacterial panicle blight.</title>
        <authorList>
            <person name="Choi S.Y."/>
            <person name="Lee Y.H."/>
        </authorList>
    </citation>
    <scope>NUCLEOTIDE SEQUENCE</scope>
    <source>
        <strain evidence="3">GR20004</strain>
    </source>
</reference>
<dbReference type="Proteomes" id="UP000594892">
    <property type="component" value="Chromosome 1"/>
</dbReference>
<accession>A0AAQ0BS97</accession>